<reference evidence="2" key="1">
    <citation type="journal article" date="2014" name="Front. Microbiol.">
        <title>High frequency of phylogenetically diverse reductive dehalogenase-homologous genes in deep subseafloor sedimentary metagenomes.</title>
        <authorList>
            <person name="Kawai M."/>
            <person name="Futagami T."/>
            <person name="Toyoda A."/>
            <person name="Takaki Y."/>
            <person name="Nishi S."/>
            <person name="Hori S."/>
            <person name="Arai W."/>
            <person name="Tsubouchi T."/>
            <person name="Morono Y."/>
            <person name="Uchiyama I."/>
            <person name="Ito T."/>
            <person name="Fujiyama A."/>
            <person name="Inagaki F."/>
            <person name="Takami H."/>
        </authorList>
    </citation>
    <scope>NUCLEOTIDE SEQUENCE</scope>
    <source>
        <strain evidence="2">Expedition CK06-06</strain>
    </source>
</reference>
<dbReference type="PANTHER" id="PTHR46112:SF2">
    <property type="entry name" value="XAA-PRO AMINOPEPTIDASE P-RELATED"/>
    <property type="match status" value="1"/>
</dbReference>
<dbReference type="SUPFAM" id="SSF55920">
    <property type="entry name" value="Creatinase/aminopeptidase"/>
    <property type="match status" value="1"/>
</dbReference>
<dbReference type="InterPro" id="IPR000994">
    <property type="entry name" value="Pept_M24"/>
</dbReference>
<sequence length="138" mass="15347">GYYSDISRMAVVGEPSQNQIKAYDIAVEAERVTGDAMHAGTKVIDVNNAVKQFYENKGHEYTRAFIGHSIGIGCHELPFLGPSDGDWILEPGMFFQVEPSMRIGNARVHTEDSFLVKTQGPAKNVSEYRDITELQVIK</sequence>
<accession>X0ZKH9</accession>
<proteinExistence type="predicted"/>
<feature type="non-terminal residue" evidence="2">
    <location>
        <position position="1"/>
    </location>
</feature>
<name>X0ZKH9_9ZZZZ</name>
<dbReference type="Pfam" id="PF00557">
    <property type="entry name" value="Peptidase_M24"/>
    <property type="match status" value="1"/>
</dbReference>
<dbReference type="AlphaFoldDB" id="X0ZKH9"/>
<organism evidence="2">
    <name type="scientific">marine sediment metagenome</name>
    <dbReference type="NCBI Taxonomy" id="412755"/>
    <lineage>
        <taxon>unclassified sequences</taxon>
        <taxon>metagenomes</taxon>
        <taxon>ecological metagenomes</taxon>
    </lineage>
</organism>
<comment type="caution">
    <text evidence="2">The sequence shown here is derived from an EMBL/GenBank/DDBJ whole genome shotgun (WGS) entry which is preliminary data.</text>
</comment>
<dbReference type="InterPro" id="IPR036005">
    <property type="entry name" value="Creatinase/aminopeptidase-like"/>
</dbReference>
<gene>
    <name evidence="2" type="ORF">S01H4_12143</name>
</gene>
<evidence type="ECO:0000313" key="2">
    <source>
        <dbReference type="EMBL" id="GAG60858.1"/>
    </source>
</evidence>
<feature type="domain" description="Peptidase M24" evidence="1">
    <location>
        <begin position="1"/>
        <end position="117"/>
    </location>
</feature>
<dbReference type="EMBL" id="BART01005094">
    <property type="protein sequence ID" value="GAG60858.1"/>
    <property type="molecule type" value="Genomic_DNA"/>
</dbReference>
<dbReference type="PANTHER" id="PTHR46112">
    <property type="entry name" value="AMINOPEPTIDASE"/>
    <property type="match status" value="1"/>
</dbReference>
<protein>
    <recommendedName>
        <fullName evidence="1">Peptidase M24 domain-containing protein</fullName>
    </recommendedName>
</protein>
<evidence type="ECO:0000259" key="1">
    <source>
        <dbReference type="Pfam" id="PF00557"/>
    </source>
</evidence>
<dbReference type="Gene3D" id="3.90.230.10">
    <property type="entry name" value="Creatinase/methionine aminopeptidase superfamily"/>
    <property type="match status" value="1"/>
</dbReference>
<dbReference type="InterPro" id="IPR050659">
    <property type="entry name" value="Peptidase_M24B"/>
</dbReference>